<reference evidence="1 2" key="1">
    <citation type="submission" date="2012-04" db="EMBL/GenBank/DDBJ databases">
        <authorList>
            <person name="Weinstock G."/>
            <person name="Sodergren E."/>
            <person name="Lobos E.A."/>
            <person name="Fulton L."/>
            <person name="Fulton R."/>
            <person name="Courtney L."/>
            <person name="Fronick C."/>
            <person name="O'Laughlin M."/>
            <person name="Godfrey J."/>
            <person name="Wilson R.M."/>
            <person name="Miner T."/>
            <person name="Farmer C."/>
            <person name="Delehaunty K."/>
            <person name="Cordes M."/>
            <person name="Minx P."/>
            <person name="Tomlinson C."/>
            <person name="Chen J."/>
            <person name="Wollam A."/>
            <person name="Pepin K.H."/>
            <person name="Bhonagiri V."/>
            <person name="Zhang X."/>
            <person name="Suruliraj S."/>
            <person name="Warren W."/>
            <person name="Mitreva M."/>
            <person name="Mardis E.R."/>
            <person name="Wilson R.K."/>
        </authorList>
    </citation>
    <scope>NUCLEOTIDE SEQUENCE [LARGE SCALE GENOMIC DNA]</scope>
    <source>
        <strain evidence="1 2">ERV63</strain>
    </source>
</reference>
<evidence type="ECO:0000313" key="1">
    <source>
        <dbReference type="EMBL" id="EJV15240.1"/>
    </source>
</evidence>
<proteinExistence type="predicted"/>
<dbReference type="EMBL" id="ALZR01000082">
    <property type="protein sequence ID" value="EJV15240.1"/>
    <property type="molecule type" value="Genomic_DNA"/>
</dbReference>
<dbReference type="Proteomes" id="UP000004117">
    <property type="component" value="Unassembled WGS sequence"/>
</dbReference>
<evidence type="ECO:0000313" key="2">
    <source>
        <dbReference type="Proteomes" id="UP000004117"/>
    </source>
</evidence>
<gene>
    <name evidence="1" type="ORF">HMPREF1336_02168</name>
</gene>
<evidence type="ECO:0008006" key="3">
    <source>
        <dbReference type="Google" id="ProtNLM"/>
    </source>
</evidence>
<accession>A0AAV3GJ06</accession>
<sequence length="50" mass="6031">MHFNERSIFLSIEAALELMISFALRLRRKRLAPRNKKEFPKIVLQFLETK</sequence>
<comment type="caution">
    <text evidence="1">The sequence shown here is derived from an EMBL/GenBank/DDBJ whole genome shotgun (WGS) entry which is preliminary data.</text>
</comment>
<dbReference type="AlphaFoldDB" id="A0AAV3GJ06"/>
<protein>
    <recommendedName>
        <fullName evidence="3">Transposase</fullName>
    </recommendedName>
</protein>
<name>A0AAV3GJ06_ENTFL</name>
<organism evidence="1 2">
    <name type="scientific">Enterococcus faecalis ERV63</name>
    <dbReference type="NCBI Taxonomy" id="1134793"/>
    <lineage>
        <taxon>Bacteria</taxon>
        <taxon>Bacillati</taxon>
        <taxon>Bacillota</taxon>
        <taxon>Bacilli</taxon>
        <taxon>Lactobacillales</taxon>
        <taxon>Enterococcaceae</taxon>
        <taxon>Enterococcus</taxon>
    </lineage>
</organism>